<dbReference type="Gene3D" id="2.60.40.10">
    <property type="entry name" value="Immunoglobulins"/>
    <property type="match status" value="4"/>
</dbReference>
<dbReference type="PANTHER" id="PTHR12231">
    <property type="entry name" value="CTX-RELATED TYPE I TRANSMEMBRANE PROTEIN"/>
    <property type="match status" value="1"/>
</dbReference>
<dbReference type="EMBL" id="KK118472">
    <property type="protein sequence ID" value="KFM73048.1"/>
    <property type="molecule type" value="Genomic_DNA"/>
</dbReference>
<dbReference type="OMA" id="HEANYSC"/>
<protein>
    <submittedName>
        <fullName evidence="6">Hemicentin-2</fullName>
    </submittedName>
</protein>
<keyword evidence="3" id="KW-1015">Disulfide bond</keyword>
<dbReference type="OrthoDB" id="6414388at2759"/>
<keyword evidence="2" id="KW-0677">Repeat</keyword>
<dbReference type="GO" id="GO:0043005">
    <property type="term" value="C:neuron projection"/>
    <property type="evidence" value="ECO:0007669"/>
    <property type="project" value="TreeGrafter"/>
</dbReference>
<sequence>MYLNVGSKPFLIKLPSSVSVEILQNISIPCIATGTPDPQISWHFGNGSNISTNSKFAVSSEGTLIIQDADLSVAGKYICRAQNRFGTEEQSLDLVITGIRKPILSPLPDILEVPKGEKKSVSCIVLDGNPKPHLTWFRNGQPLQTGYGLKIDDGRLEILKADDFHEANYSCFASNIGGSATEEMYLNILYHPEIFPTNQEFVVTEGSDITLSCNVKGDPKPAILWYKDNIQLIPNDEIYIENDGSLKIKNVRSFQEGEYICSATNIVGTSDQSMKLIIKVPPRIIHPVSSYNVTEGNIATLNCNVYAKPPALIRWKRLKPDGQENLEKYIMYNGSLQ</sequence>
<evidence type="ECO:0000313" key="7">
    <source>
        <dbReference type="Proteomes" id="UP000054359"/>
    </source>
</evidence>
<keyword evidence="4" id="KW-0393">Immunoglobulin domain</keyword>
<dbReference type="STRING" id="407821.A0A087U6Q9"/>
<reference evidence="6 7" key="1">
    <citation type="submission" date="2013-11" db="EMBL/GenBank/DDBJ databases">
        <title>Genome sequencing of Stegodyphus mimosarum.</title>
        <authorList>
            <person name="Bechsgaard J."/>
        </authorList>
    </citation>
    <scope>NUCLEOTIDE SEQUENCE [LARGE SCALE GENOMIC DNA]</scope>
</reference>
<organism evidence="6 7">
    <name type="scientific">Stegodyphus mimosarum</name>
    <name type="common">African social velvet spider</name>
    <dbReference type="NCBI Taxonomy" id="407821"/>
    <lineage>
        <taxon>Eukaryota</taxon>
        <taxon>Metazoa</taxon>
        <taxon>Ecdysozoa</taxon>
        <taxon>Arthropoda</taxon>
        <taxon>Chelicerata</taxon>
        <taxon>Arachnida</taxon>
        <taxon>Araneae</taxon>
        <taxon>Araneomorphae</taxon>
        <taxon>Entelegynae</taxon>
        <taxon>Eresoidea</taxon>
        <taxon>Eresidae</taxon>
        <taxon>Stegodyphus</taxon>
    </lineage>
</organism>
<proteinExistence type="predicted"/>
<dbReference type="SMART" id="SM00409">
    <property type="entry name" value="IG"/>
    <property type="match status" value="3"/>
</dbReference>
<feature type="non-terminal residue" evidence="6">
    <location>
        <position position="337"/>
    </location>
</feature>
<evidence type="ECO:0000256" key="1">
    <source>
        <dbReference type="ARBA" id="ARBA00022729"/>
    </source>
</evidence>
<dbReference type="InterPro" id="IPR036179">
    <property type="entry name" value="Ig-like_dom_sf"/>
</dbReference>
<dbReference type="FunFam" id="2.60.40.10:FF:000032">
    <property type="entry name" value="palladin isoform X1"/>
    <property type="match status" value="1"/>
</dbReference>
<dbReference type="InterPro" id="IPR013098">
    <property type="entry name" value="Ig_I-set"/>
</dbReference>
<feature type="domain" description="Ig-like" evidence="5">
    <location>
        <begin position="102"/>
        <end position="187"/>
    </location>
</feature>
<dbReference type="Proteomes" id="UP000054359">
    <property type="component" value="Unassembled WGS sequence"/>
</dbReference>
<evidence type="ECO:0000256" key="2">
    <source>
        <dbReference type="ARBA" id="ARBA00022737"/>
    </source>
</evidence>
<keyword evidence="7" id="KW-1185">Reference proteome</keyword>
<dbReference type="SUPFAM" id="SSF48726">
    <property type="entry name" value="Immunoglobulin"/>
    <property type="match status" value="4"/>
</dbReference>
<feature type="domain" description="Ig-like" evidence="5">
    <location>
        <begin position="192"/>
        <end position="277"/>
    </location>
</feature>
<accession>A0A087U6Q9</accession>
<name>A0A087U6Q9_STEMI</name>
<evidence type="ECO:0000259" key="5">
    <source>
        <dbReference type="PROSITE" id="PS50835"/>
    </source>
</evidence>
<dbReference type="InterPro" id="IPR003598">
    <property type="entry name" value="Ig_sub2"/>
</dbReference>
<dbReference type="Pfam" id="PF07679">
    <property type="entry name" value="I-set"/>
    <property type="match status" value="2"/>
</dbReference>
<evidence type="ECO:0000256" key="4">
    <source>
        <dbReference type="ARBA" id="ARBA00023319"/>
    </source>
</evidence>
<dbReference type="AlphaFoldDB" id="A0A087U6Q9"/>
<dbReference type="PROSITE" id="PS50835">
    <property type="entry name" value="IG_LIKE"/>
    <property type="match status" value="4"/>
</dbReference>
<dbReference type="PANTHER" id="PTHR12231:SF253">
    <property type="entry name" value="DPR-INTERACTING PROTEIN ETA, ISOFORM B-RELATED"/>
    <property type="match status" value="1"/>
</dbReference>
<dbReference type="Pfam" id="PF13927">
    <property type="entry name" value="Ig_3"/>
    <property type="match status" value="1"/>
</dbReference>
<keyword evidence="1" id="KW-0732">Signal</keyword>
<evidence type="ECO:0000313" key="6">
    <source>
        <dbReference type="EMBL" id="KFM73048.1"/>
    </source>
</evidence>
<evidence type="ECO:0000256" key="3">
    <source>
        <dbReference type="ARBA" id="ARBA00023157"/>
    </source>
</evidence>
<gene>
    <name evidence="6" type="ORF">X975_06300</name>
</gene>
<dbReference type="InterPro" id="IPR003599">
    <property type="entry name" value="Ig_sub"/>
</dbReference>
<dbReference type="InterPro" id="IPR007110">
    <property type="entry name" value="Ig-like_dom"/>
</dbReference>
<dbReference type="PIRSF" id="PIRSF000615">
    <property type="entry name" value="TyrPK_CSF1-R"/>
    <property type="match status" value="1"/>
</dbReference>
<feature type="domain" description="Ig-like" evidence="5">
    <location>
        <begin position="9"/>
        <end position="97"/>
    </location>
</feature>
<dbReference type="InterPro" id="IPR051170">
    <property type="entry name" value="Neural/epithelial_adhesion"/>
</dbReference>
<dbReference type="InterPro" id="IPR013783">
    <property type="entry name" value="Ig-like_fold"/>
</dbReference>
<dbReference type="SMART" id="SM00408">
    <property type="entry name" value="IGc2"/>
    <property type="match status" value="3"/>
</dbReference>
<feature type="domain" description="Ig-like" evidence="5">
    <location>
        <begin position="282"/>
        <end position="317"/>
    </location>
</feature>